<evidence type="ECO:0000256" key="2">
    <source>
        <dbReference type="ARBA" id="ARBA00009695"/>
    </source>
</evidence>
<dbReference type="InterPro" id="IPR003783">
    <property type="entry name" value="Regulatory_RecX"/>
</dbReference>
<gene>
    <name evidence="5" type="primary">recX</name>
    <name evidence="8" type="ordered locus">Kole_1565</name>
</gene>
<accession>C5CES5</accession>
<dbReference type="HOGENOM" id="CLU_066607_5_1_0"/>
<dbReference type="Gene3D" id="1.10.10.10">
    <property type="entry name" value="Winged helix-like DNA-binding domain superfamily/Winged helix DNA-binding domain"/>
    <property type="match status" value="2"/>
</dbReference>
<comment type="function">
    <text evidence="5">Modulates RecA activity.</text>
</comment>
<dbReference type="InterPro" id="IPR053926">
    <property type="entry name" value="RecX_HTH_1st"/>
</dbReference>
<keyword evidence="9" id="KW-1185">Reference proteome</keyword>
<evidence type="ECO:0000313" key="9">
    <source>
        <dbReference type="Proteomes" id="UP000002382"/>
    </source>
</evidence>
<dbReference type="InterPro" id="IPR036388">
    <property type="entry name" value="WH-like_DNA-bd_sf"/>
</dbReference>
<dbReference type="KEGG" id="kol:Kole_1565"/>
<protein>
    <recommendedName>
        <fullName evidence="3 5">Regulatory protein RecX</fullName>
    </recommendedName>
</protein>
<feature type="domain" description="RecX first three-helical" evidence="7">
    <location>
        <begin position="2"/>
        <end position="41"/>
    </location>
</feature>
<evidence type="ECO:0000256" key="4">
    <source>
        <dbReference type="ARBA" id="ARBA00022490"/>
    </source>
</evidence>
<reference evidence="8 9" key="1">
    <citation type="submission" date="2009-06" db="EMBL/GenBank/DDBJ databases">
        <title>Complete sequence of Thermotogales bacterium TBF 19.5.1.</title>
        <authorList>
            <consortium name="US DOE Joint Genome Institute"/>
            <person name="Lucas S."/>
            <person name="Copeland A."/>
            <person name="Lapidus A."/>
            <person name="Glavina del Rio T."/>
            <person name="Tice H."/>
            <person name="Bruce D."/>
            <person name="Goodwin L."/>
            <person name="Pitluck S."/>
            <person name="Chertkov O."/>
            <person name="Brettin T."/>
            <person name="Detter J.C."/>
            <person name="Han C."/>
            <person name="Schmutz J."/>
            <person name="Larimer F."/>
            <person name="Land M."/>
            <person name="Hauser L."/>
            <person name="Kyrpides N."/>
            <person name="Ovchinnikova G."/>
            <person name="Noll K."/>
        </authorList>
    </citation>
    <scope>NUCLEOTIDE SEQUENCE [LARGE SCALE GENOMIC DNA]</scope>
    <source>
        <strain evidence="9">ATCC BAA-1733 / DSM 21960 / TBF 19.5.1</strain>
    </source>
</reference>
<dbReference type="Pfam" id="PF02631">
    <property type="entry name" value="RecX_HTH2"/>
    <property type="match status" value="1"/>
</dbReference>
<dbReference type="STRING" id="521045.Kole_1565"/>
<organism evidence="8 9">
    <name type="scientific">Kosmotoga olearia (strain ATCC BAA-1733 / DSM 21960 / TBF 19.5.1)</name>
    <dbReference type="NCBI Taxonomy" id="521045"/>
    <lineage>
        <taxon>Bacteria</taxon>
        <taxon>Thermotogati</taxon>
        <taxon>Thermotogota</taxon>
        <taxon>Thermotogae</taxon>
        <taxon>Kosmotogales</taxon>
        <taxon>Kosmotogaceae</taxon>
        <taxon>Kosmotoga</taxon>
    </lineage>
</organism>
<dbReference type="EMBL" id="CP001634">
    <property type="protein sequence ID" value="ACR80255.1"/>
    <property type="molecule type" value="Genomic_DNA"/>
</dbReference>
<comment type="subcellular location">
    <subcellularLocation>
        <location evidence="1 5">Cytoplasm</location>
    </subcellularLocation>
</comment>
<sequence length="149" mass="18012">MARKEALRYLRYRARSEKEMKAYLGKRGYDSQVIEKVLAELKRQNFINDEQFCRLYVYDAFRVYHKGPFRIRQELRQLGISIGTIEKEIESFLAENDLKEIVKDYLNRHLGNEPLSIKKLEKLKARLYRKGFDPFFLNEVLREYLEESH</sequence>
<dbReference type="Pfam" id="PF21982">
    <property type="entry name" value="RecX_HTH1"/>
    <property type="match status" value="1"/>
</dbReference>
<evidence type="ECO:0000259" key="7">
    <source>
        <dbReference type="Pfam" id="PF21982"/>
    </source>
</evidence>
<evidence type="ECO:0000256" key="5">
    <source>
        <dbReference type="HAMAP-Rule" id="MF_01114"/>
    </source>
</evidence>
<dbReference type="InterPro" id="IPR053924">
    <property type="entry name" value="RecX_HTH_2nd"/>
</dbReference>
<evidence type="ECO:0000256" key="1">
    <source>
        <dbReference type="ARBA" id="ARBA00004496"/>
    </source>
</evidence>
<evidence type="ECO:0000259" key="6">
    <source>
        <dbReference type="Pfam" id="PF02631"/>
    </source>
</evidence>
<dbReference type="AlphaFoldDB" id="C5CES5"/>
<dbReference type="Proteomes" id="UP000002382">
    <property type="component" value="Chromosome"/>
</dbReference>
<dbReference type="RefSeq" id="WP_015868900.1">
    <property type="nucleotide sequence ID" value="NC_012785.1"/>
</dbReference>
<dbReference type="GO" id="GO:0005737">
    <property type="term" value="C:cytoplasm"/>
    <property type="evidence" value="ECO:0007669"/>
    <property type="project" value="UniProtKB-SubCell"/>
</dbReference>
<feature type="domain" description="RecX second three-helical" evidence="6">
    <location>
        <begin position="48"/>
        <end position="86"/>
    </location>
</feature>
<keyword evidence="4 5" id="KW-0963">Cytoplasm</keyword>
<dbReference type="GO" id="GO:0006282">
    <property type="term" value="P:regulation of DNA repair"/>
    <property type="evidence" value="ECO:0007669"/>
    <property type="project" value="UniProtKB-UniRule"/>
</dbReference>
<reference evidence="8 9" key="2">
    <citation type="journal article" date="2011" name="J. Bacteriol.">
        <title>Genome Sequence of Kosmotoga olearia Strain TBF 19.5.1, a Thermophilic Bacterium with a Wide Growth Temperature Range, Isolated from the Troll B Oil Platform in the North Sea.</title>
        <authorList>
            <person name="Swithers K.S."/>
            <person name="Dipippo J.L."/>
            <person name="Bruce D.C."/>
            <person name="Detter C."/>
            <person name="Tapia R."/>
            <person name="Han S."/>
            <person name="Goodwin L.A."/>
            <person name="Han J."/>
            <person name="Woyke T."/>
            <person name="Pitluck S."/>
            <person name="Pennacchio L."/>
            <person name="Nolan M."/>
            <person name="Mikhailova N."/>
            <person name="Land M.L."/>
            <person name="Nesbo C.L."/>
            <person name="Gogarten J.P."/>
            <person name="Noll K.M."/>
        </authorList>
    </citation>
    <scope>NUCLEOTIDE SEQUENCE [LARGE SCALE GENOMIC DNA]</scope>
    <source>
        <strain evidence="9">ATCC BAA-1733 / DSM 21960 / TBF 19.5.1</strain>
    </source>
</reference>
<comment type="similarity">
    <text evidence="2 5">Belongs to the RecX family.</text>
</comment>
<proteinExistence type="inferred from homology"/>
<dbReference type="OrthoDB" id="9794014at2"/>
<dbReference type="PANTHER" id="PTHR33602">
    <property type="entry name" value="REGULATORY PROTEIN RECX FAMILY PROTEIN"/>
    <property type="match status" value="1"/>
</dbReference>
<name>C5CES5_KOSOT</name>
<evidence type="ECO:0000256" key="3">
    <source>
        <dbReference type="ARBA" id="ARBA00018111"/>
    </source>
</evidence>
<dbReference type="PANTHER" id="PTHR33602:SF1">
    <property type="entry name" value="REGULATORY PROTEIN RECX FAMILY PROTEIN"/>
    <property type="match status" value="1"/>
</dbReference>
<dbReference type="HAMAP" id="MF_01114">
    <property type="entry name" value="RecX"/>
    <property type="match status" value="1"/>
</dbReference>
<dbReference type="eggNOG" id="COG2137">
    <property type="taxonomic scope" value="Bacteria"/>
</dbReference>
<evidence type="ECO:0000313" key="8">
    <source>
        <dbReference type="EMBL" id="ACR80255.1"/>
    </source>
</evidence>